<evidence type="ECO:0000313" key="4">
    <source>
        <dbReference type="Proteomes" id="UP000243797"/>
    </source>
</evidence>
<evidence type="ECO:0000259" key="2">
    <source>
        <dbReference type="Pfam" id="PF24883"/>
    </source>
</evidence>
<reference evidence="3 4" key="1">
    <citation type="submission" date="2017-06" db="EMBL/GenBank/DDBJ databases">
        <title>Draft genome sequence of a variant of Elsinoe murrayae.</title>
        <authorList>
            <person name="Cheng Q."/>
        </authorList>
    </citation>
    <scope>NUCLEOTIDE SEQUENCE [LARGE SCALE GENOMIC DNA]</scope>
    <source>
        <strain evidence="3 4">CQ-2017a</strain>
    </source>
</reference>
<dbReference type="InterPro" id="IPR027417">
    <property type="entry name" value="P-loop_NTPase"/>
</dbReference>
<accession>A0A2K1QFY2</accession>
<dbReference type="InParanoid" id="A0A2K1QFY2"/>
<dbReference type="SUPFAM" id="SSF52540">
    <property type="entry name" value="P-loop containing nucleoside triphosphate hydrolases"/>
    <property type="match status" value="1"/>
</dbReference>
<dbReference type="OrthoDB" id="443402at2759"/>
<evidence type="ECO:0000256" key="1">
    <source>
        <dbReference type="ARBA" id="ARBA00022737"/>
    </source>
</evidence>
<gene>
    <name evidence="3" type="ORF">CAC42_3284</name>
</gene>
<organism evidence="3 4">
    <name type="scientific">Sphaceloma murrayae</name>
    <dbReference type="NCBI Taxonomy" id="2082308"/>
    <lineage>
        <taxon>Eukaryota</taxon>
        <taxon>Fungi</taxon>
        <taxon>Dikarya</taxon>
        <taxon>Ascomycota</taxon>
        <taxon>Pezizomycotina</taxon>
        <taxon>Dothideomycetes</taxon>
        <taxon>Dothideomycetidae</taxon>
        <taxon>Myriangiales</taxon>
        <taxon>Elsinoaceae</taxon>
        <taxon>Sphaceloma</taxon>
    </lineage>
</organism>
<protein>
    <submittedName>
        <fullName evidence="3">Origin recognition complex subunit 1</fullName>
    </submittedName>
</protein>
<dbReference type="PANTHER" id="PTHR10039:SF5">
    <property type="entry name" value="NACHT DOMAIN-CONTAINING PROTEIN"/>
    <property type="match status" value="1"/>
</dbReference>
<proteinExistence type="predicted"/>
<dbReference type="Pfam" id="PF24883">
    <property type="entry name" value="NPHP3_N"/>
    <property type="match status" value="1"/>
</dbReference>
<sequence>MEPLSILALTCNIIELIKTANFAVNCYKSIRTGEDATAGLATAADDVQKANDLLLLSLSSAGPTTDPMDKELVDYSNSLHKDVQNLFDQLKAYTSSAGTRRGKTWSLRHGVKYLLKDKAMLEEAIKGLREREYHLNHRLLIRINARLAAMGHDLGLQTKQVDQVLIELKACRQQIEQLKIDSEQSARSSALRNLQEQVMSSLYFPAIDAREETVAEAHAATFNWIFQEGNTVSKGLIDWIKTSAAGSSFWITGKPGSGKSTLMKHLQQHPRLKELLVASTTDPDRKTTVLSTYIWKAGGSPLEHTIVGMLRTLLYRLVDSEAALVSKVFGPVSEARTWTAPALHAKLQLCVESVSRAKDILIMIDGLDECTDNDLELRESLAKLLKMPGVRMLASSRPETPFRLFFSGSPSLRVHEVTREDIKGFTRDRLGPVNSKTSYLDDYQVSGIIQRIVDGSDGVFLWVKIVSNWIIRAIEDEETYLDMCNRLNDLPVELDDMFTEILRRLDSRARVKVKRYAQNLLAVRQASRDRVLVSNDKVADIELAAADLCEESSCSSVSESSVLREAESIKRFITAKCMNLLDMREYSRRIGYGNTSPVPAVVEICFMHRSAFDYFNEHCGARTSGEFDETFGLLARAQRLLIDAGPNFEYAAIVLQDVHNVHHPQNYHLRRLPKIFCFLQYLSCERYDIAKSCLEGLKPALGFLQRQTDVDFLEGFEYGYLGSLVYLDLTRFVQDPFSGIDADLATHLGFCLVEQELSPVHCACKERCGPACRRLPQHRMLEELLTAGANFEKTASDWGIFSDTGAKNLSSPDAKSAV</sequence>
<dbReference type="Gene3D" id="3.40.50.300">
    <property type="entry name" value="P-loop containing nucleotide triphosphate hydrolases"/>
    <property type="match status" value="1"/>
</dbReference>
<dbReference type="STRING" id="2082308.A0A2K1QFY2"/>
<dbReference type="InterPro" id="IPR056884">
    <property type="entry name" value="NPHP3-like_N"/>
</dbReference>
<dbReference type="AlphaFoldDB" id="A0A2K1QFY2"/>
<keyword evidence="4" id="KW-1185">Reference proteome</keyword>
<name>A0A2K1QFY2_9PEZI</name>
<dbReference type="EMBL" id="NKHZ01000094">
    <property type="protein sequence ID" value="PNS13791.1"/>
    <property type="molecule type" value="Genomic_DNA"/>
</dbReference>
<evidence type="ECO:0000313" key="3">
    <source>
        <dbReference type="EMBL" id="PNS13791.1"/>
    </source>
</evidence>
<dbReference type="PANTHER" id="PTHR10039">
    <property type="entry name" value="AMELOGENIN"/>
    <property type="match status" value="1"/>
</dbReference>
<feature type="domain" description="Nephrocystin 3-like N-terminal" evidence="2">
    <location>
        <begin position="221"/>
        <end position="397"/>
    </location>
</feature>
<keyword evidence="1" id="KW-0677">Repeat</keyword>
<comment type="caution">
    <text evidence="3">The sequence shown here is derived from an EMBL/GenBank/DDBJ whole genome shotgun (WGS) entry which is preliminary data.</text>
</comment>
<dbReference type="Proteomes" id="UP000243797">
    <property type="component" value="Unassembled WGS sequence"/>
</dbReference>